<dbReference type="Gene3D" id="1.10.1240.10">
    <property type="entry name" value="Methionine synthase domain"/>
    <property type="match status" value="1"/>
</dbReference>
<feature type="domain" description="HTH merR-type" evidence="4">
    <location>
        <begin position="50"/>
        <end position="109"/>
    </location>
</feature>
<evidence type="ECO:0000256" key="2">
    <source>
        <dbReference type="ARBA" id="ARBA00023125"/>
    </source>
</evidence>
<dbReference type="Pfam" id="PF02607">
    <property type="entry name" value="B12-binding_2"/>
    <property type="match status" value="1"/>
</dbReference>
<dbReference type="SUPFAM" id="SSF46955">
    <property type="entry name" value="Putative DNA-binding domain"/>
    <property type="match status" value="1"/>
</dbReference>
<dbReference type="Gene3D" id="3.40.50.280">
    <property type="entry name" value="Cobalamin-binding domain"/>
    <property type="match status" value="1"/>
</dbReference>
<dbReference type="PANTHER" id="PTHR30204">
    <property type="entry name" value="REDOX-CYCLING DRUG-SENSING TRANSCRIPTIONAL ACTIVATOR SOXR"/>
    <property type="match status" value="1"/>
</dbReference>
<dbReference type="InterPro" id="IPR036724">
    <property type="entry name" value="Cobalamin-bd_sf"/>
</dbReference>
<dbReference type="GO" id="GO:0046872">
    <property type="term" value="F:metal ion binding"/>
    <property type="evidence" value="ECO:0007669"/>
    <property type="project" value="InterPro"/>
</dbReference>
<organism evidence="6">
    <name type="scientific">Caldilinea aerophila</name>
    <dbReference type="NCBI Taxonomy" id="133453"/>
    <lineage>
        <taxon>Bacteria</taxon>
        <taxon>Bacillati</taxon>
        <taxon>Chloroflexota</taxon>
        <taxon>Caldilineae</taxon>
        <taxon>Caldilineales</taxon>
        <taxon>Caldilineaceae</taxon>
        <taxon>Caldilinea</taxon>
    </lineage>
</organism>
<protein>
    <submittedName>
        <fullName evidence="6">MerR family transcriptional regulator</fullName>
    </submittedName>
</protein>
<dbReference type="PROSITE" id="PS50937">
    <property type="entry name" value="HTH_MERR_2"/>
    <property type="match status" value="1"/>
</dbReference>
<name>A0A7C1K088_9CHLR</name>
<proteinExistence type="predicted"/>
<dbReference type="InterPro" id="IPR006158">
    <property type="entry name" value="Cobalamin-bd"/>
</dbReference>
<dbReference type="InterPro" id="IPR003759">
    <property type="entry name" value="Cbl-bd_cap"/>
</dbReference>
<dbReference type="PROSITE" id="PS51332">
    <property type="entry name" value="B12_BINDING"/>
    <property type="match status" value="1"/>
</dbReference>
<dbReference type="PANTHER" id="PTHR30204:SF67">
    <property type="entry name" value="HTH-TYPE TRANSCRIPTIONAL REGULATOR MLRA-RELATED"/>
    <property type="match status" value="1"/>
</dbReference>
<dbReference type="InterPro" id="IPR000551">
    <property type="entry name" value="MerR-type_HTH_dom"/>
</dbReference>
<keyword evidence="2" id="KW-0238">DNA-binding</keyword>
<keyword evidence="1" id="KW-0805">Transcription regulation</keyword>
<evidence type="ECO:0000256" key="1">
    <source>
        <dbReference type="ARBA" id="ARBA00023015"/>
    </source>
</evidence>
<gene>
    <name evidence="6" type="ORF">ENQ20_20665</name>
</gene>
<dbReference type="Pfam" id="PF02310">
    <property type="entry name" value="B12-binding"/>
    <property type="match status" value="1"/>
</dbReference>
<reference evidence="6" key="1">
    <citation type="journal article" date="2020" name="mSystems">
        <title>Genome- and Community-Level Interaction Insights into Carbon Utilization and Element Cycling Functions of Hydrothermarchaeota in Hydrothermal Sediment.</title>
        <authorList>
            <person name="Zhou Z."/>
            <person name="Liu Y."/>
            <person name="Xu W."/>
            <person name="Pan J."/>
            <person name="Luo Z.H."/>
            <person name="Li M."/>
        </authorList>
    </citation>
    <scope>NUCLEOTIDE SEQUENCE [LARGE SCALE GENOMIC DNA]</scope>
    <source>
        <strain evidence="6">SpSt-289</strain>
    </source>
</reference>
<dbReference type="InterPro" id="IPR036594">
    <property type="entry name" value="Meth_synthase_dom"/>
</dbReference>
<dbReference type="SUPFAM" id="SSF52242">
    <property type="entry name" value="Cobalamin (vitamin B12)-binding domain"/>
    <property type="match status" value="1"/>
</dbReference>
<dbReference type="Gene3D" id="1.10.1660.10">
    <property type="match status" value="1"/>
</dbReference>
<dbReference type="EMBL" id="DSMG01000209">
    <property type="protein sequence ID" value="HDX33870.1"/>
    <property type="molecule type" value="Genomic_DNA"/>
</dbReference>
<dbReference type="GO" id="GO:0003677">
    <property type="term" value="F:DNA binding"/>
    <property type="evidence" value="ECO:0007669"/>
    <property type="project" value="UniProtKB-KW"/>
</dbReference>
<evidence type="ECO:0000259" key="4">
    <source>
        <dbReference type="PROSITE" id="PS50937"/>
    </source>
</evidence>
<dbReference type="GO" id="GO:0031419">
    <property type="term" value="F:cobalamin binding"/>
    <property type="evidence" value="ECO:0007669"/>
    <property type="project" value="InterPro"/>
</dbReference>
<evidence type="ECO:0000256" key="3">
    <source>
        <dbReference type="ARBA" id="ARBA00023163"/>
    </source>
</evidence>
<dbReference type="InterPro" id="IPR009061">
    <property type="entry name" value="DNA-bd_dom_put_sf"/>
</dbReference>
<keyword evidence="3" id="KW-0804">Transcription</keyword>
<dbReference type="Pfam" id="PF13411">
    <property type="entry name" value="MerR_1"/>
    <property type="match status" value="1"/>
</dbReference>
<evidence type="ECO:0000313" key="6">
    <source>
        <dbReference type="EMBL" id="HDX33870.1"/>
    </source>
</evidence>
<dbReference type="CDD" id="cd01104">
    <property type="entry name" value="HTH_MlrA-CarA"/>
    <property type="match status" value="1"/>
</dbReference>
<dbReference type="InterPro" id="IPR047057">
    <property type="entry name" value="MerR_fam"/>
</dbReference>
<dbReference type="GO" id="GO:0003700">
    <property type="term" value="F:DNA-binding transcription factor activity"/>
    <property type="evidence" value="ECO:0007669"/>
    <property type="project" value="InterPro"/>
</dbReference>
<feature type="domain" description="B12-binding" evidence="5">
    <location>
        <begin position="239"/>
        <end position="368"/>
    </location>
</feature>
<sequence length="503" mass="57224">MQMIDKLTNMCYANGKDVLAKKLWEVYQQIKMAYSDKTPIYNLKAVVRETGLKADTLRAWERRYGVPTPQRTESGHRLYSQYDIDVLKWLVDRQNEGLSISRAVELLHRLEAEGKNPFDVNAALATQRHDSRPQEGRHIQIEVERGRLDEGGTVASMREAWIDACLNFDELRAEQLLAQAFALFPAETVCLDLIQKGLREIGLGWYEGKITVQQEHFASALAIRRMEALLASTPAPTRPGRIMVACPPEEEHTFVPLLISLLLRRRGWDVVYLGANVPLRSLEATLATVRPSLVVLTAQQLYTAASLLEMAETLFRERVPLAFGGLVFTEVPELPEVIPGHYLGDTLENVVNQIEHLMTHLRPVPARRQVSYDYKEALDHFCSRQASIEAELWARMEDVIPKRLLAAANQSFGRNIIAALTLGNMDFLNADIDWVEGLLVNHHQMPPEALEHYLNAYYDACVHHLGESGFVVLEWLSRLLGREMPRQVRQQQVKQPIAIRKEE</sequence>
<evidence type="ECO:0000259" key="5">
    <source>
        <dbReference type="PROSITE" id="PS51332"/>
    </source>
</evidence>
<dbReference type="AlphaFoldDB" id="A0A7C1K088"/>
<comment type="caution">
    <text evidence="6">The sequence shown here is derived from an EMBL/GenBank/DDBJ whole genome shotgun (WGS) entry which is preliminary data.</text>
</comment>
<accession>A0A7C1K088</accession>
<dbReference type="SMART" id="SM00422">
    <property type="entry name" value="HTH_MERR"/>
    <property type="match status" value="1"/>
</dbReference>